<dbReference type="InterPro" id="IPR016035">
    <property type="entry name" value="Acyl_Trfase/lysoPLipase"/>
</dbReference>
<dbReference type="Pfam" id="PF14765">
    <property type="entry name" value="PS-DH"/>
    <property type="match status" value="1"/>
</dbReference>
<dbReference type="PROSITE" id="PS52004">
    <property type="entry name" value="KS3_2"/>
    <property type="match status" value="1"/>
</dbReference>
<evidence type="ECO:0000256" key="3">
    <source>
        <dbReference type="ARBA" id="ARBA00022679"/>
    </source>
</evidence>
<dbReference type="CDD" id="cd00833">
    <property type="entry name" value="PKS"/>
    <property type="match status" value="1"/>
</dbReference>
<accession>Q83WE9</accession>
<dbReference type="EMBL" id="AB089954">
    <property type="protein sequence ID" value="BAC57029.1"/>
    <property type="molecule type" value="Genomic_DNA"/>
</dbReference>
<keyword evidence="4" id="KW-0511">Multifunctional enzyme</keyword>
<dbReference type="Pfam" id="PF02801">
    <property type="entry name" value="Ketoacyl-synt_C"/>
    <property type="match status" value="1"/>
</dbReference>
<dbReference type="SMART" id="SM00825">
    <property type="entry name" value="PKS_KS"/>
    <property type="match status" value="1"/>
</dbReference>
<dbReference type="InterPro" id="IPR049552">
    <property type="entry name" value="PKS_DH_N"/>
</dbReference>
<evidence type="ECO:0000259" key="8">
    <source>
        <dbReference type="PROSITE" id="PS50075"/>
    </source>
</evidence>
<dbReference type="FunFam" id="3.40.47.10:FF:000019">
    <property type="entry name" value="Polyketide synthase type I"/>
    <property type="match status" value="1"/>
</dbReference>
<dbReference type="InterPro" id="IPR036736">
    <property type="entry name" value="ACP-like_sf"/>
</dbReference>
<dbReference type="InterPro" id="IPR050091">
    <property type="entry name" value="PKS_NRPS_Biosynth_Enz"/>
</dbReference>
<feature type="domain" description="Carrier" evidence="8">
    <location>
        <begin position="1677"/>
        <end position="1754"/>
    </location>
</feature>
<dbReference type="InterPro" id="IPR057326">
    <property type="entry name" value="KR_dom"/>
</dbReference>
<dbReference type="Gene3D" id="3.30.70.3290">
    <property type="match status" value="1"/>
</dbReference>
<dbReference type="InterPro" id="IPR020841">
    <property type="entry name" value="PKS_Beta-ketoAc_synthase_dom"/>
</dbReference>
<dbReference type="InterPro" id="IPR055123">
    <property type="entry name" value="SpnB-like_Rossmann"/>
</dbReference>
<dbReference type="InterPro" id="IPR049551">
    <property type="entry name" value="PKS_DH_C"/>
</dbReference>
<dbReference type="Pfam" id="PF22953">
    <property type="entry name" value="SpnB_Rossmann"/>
    <property type="match status" value="1"/>
</dbReference>
<reference evidence="11" key="1">
    <citation type="journal article" date="2003" name="FEMS Microbiol. Lett.">
        <title>Organization of the biosynthetic gene cluster for the polyketide macrolide mycinamicin in Micromonospora griseorubida.</title>
        <authorList>
            <person name="Anzai Y."/>
            <person name="Saito N."/>
            <person name="Tanaka M."/>
            <person name="Kinoshita K."/>
            <person name="Koyama Y."/>
            <person name="Kato F."/>
        </authorList>
    </citation>
    <scope>NUCLEOTIDE SEQUENCE</scope>
</reference>
<feature type="region of interest" description="Disordered" evidence="7">
    <location>
        <begin position="1625"/>
        <end position="1664"/>
    </location>
</feature>
<evidence type="ECO:0000256" key="5">
    <source>
        <dbReference type="ARBA" id="ARBA00023315"/>
    </source>
</evidence>
<dbReference type="Gene3D" id="1.10.1200.10">
    <property type="entry name" value="ACP-like"/>
    <property type="match status" value="1"/>
</dbReference>
<dbReference type="GO" id="GO:0031177">
    <property type="term" value="F:phosphopantetheine binding"/>
    <property type="evidence" value="ECO:0007669"/>
    <property type="project" value="InterPro"/>
</dbReference>
<dbReference type="InterPro" id="IPR014030">
    <property type="entry name" value="Ketoacyl_synth_N"/>
</dbReference>
<dbReference type="InterPro" id="IPR016036">
    <property type="entry name" value="Malonyl_transacylase_ACP-bd"/>
</dbReference>
<dbReference type="SUPFAM" id="SSF51735">
    <property type="entry name" value="NAD(P)-binding Rossmann-fold domains"/>
    <property type="match status" value="2"/>
</dbReference>
<dbReference type="PROSITE" id="PS52019">
    <property type="entry name" value="PKS_MFAS_DH"/>
    <property type="match status" value="1"/>
</dbReference>
<feature type="domain" description="PKS/mFAS DH" evidence="10">
    <location>
        <begin position="939"/>
        <end position="1211"/>
    </location>
</feature>
<dbReference type="FunFam" id="1.10.1200.10:FF:000007">
    <property type="entry name" value="Probable polyketide synthase pks17"/>
    <property type="match status" value="1"/>
</dbReference>
<dbReference type="PANTHER" id="PTHR43775">
    <property type="entry name" value="FATTY ACID SYNTHASE"/>
    <property type="match status" value="1"/>
</dbReference>
<dbReference type="InterPro" id="IPR014031">
    <property type="entry name" value="Ketoacyl_synth_C"/>
</dbReference>
<dbReference type="Pfam" id="PF00109">
    <property type="entry name" value="ketoacyl-synt"/>
    <property type="match status" value="1"/>
</dbReference>
<evidence type="ECO:0000256" key="4">
    <source>
        <dbReference type="ARBA" id="ARBA00023268"/>
    </source>
</evidence>
<feature type="region of interest" description="N-terminal hotdog fold" evidence="6">
    <location>
        <begin position="939"/>
        <end position="1057"/>
    </location>
</feature>
<evidence type="ECO:0000256" key="1">
    <source>
        <dbReference type="ARBA" id="ARBA00022450"/>
    </source>
</evidence>
<dbReference type="SMART" id="SM00827">
    <property type="entry name" value="PKS_AT"/>
    <property type="match status" value="1"/>
</dbReference>
<dbReference type="InterPro" id="IPR032821">
    <property type="entry name" value="PKS_assoc"/>
</dbReference>
<dbReference type="Pfam" id="PF00698">
    <property type="entry name" value="Acyl_transf_1"/>
    <property type="match status" value="1"/>
</dbReference>
<dbReference type="Gene3D" id="3.10.129.110">
    <property type="entry name" value="Polyketide synthase dehydratase"/>
    <property type="match status" value="1"/>
</dbReference>
<dbReference type="SUPFAM" id="SSF55048">
    <property type="entry name" value="Probable ACP-binding domain of malonyl-CoA ACP transacylase"/>
    <property type="match status" value="1"/>
</dbReference>
<evidence type="ECO:0000313" key="11">
    <source>
        <dbReference type="EMBL" id="BAC57029.1"/>
    </source>
</evidence>
<dbReference type="CDD" id="cd08956">
    <property type="entry name" value="KR_3_FAS_SDR_x"/>
    <property type="match status" value="1"/>
</dbReference>
<evidence type="ECO:0000256" key="6">
    <source>
        <dbReference type="PROSITE-ProRule" id="PRU01363"/>
    </source>
</evidence>
<evidence type="ECO:0000256" key="7">
    <source>
        <dbReference type="SAM" id="MobiDB-lite"/>
    </source>
</evidence>
<dbReference type="Pfam" id="PF00550">
    <property type="entry name" value="PP-binding"/>
    <property type="match status" value="1"/>
</dbReference>
<dbReference type="Gene3D" id="3.40.366.10">
    <property type="entry name" value="Malonyl-Coenzyme A Acyl Carrier Protein, domain 2"/>
    <property type="match status" value="1"/>
</dbReference>
<keyword evidence="1" id="KW-0596">Phosphopantetheine</keyword>
<feature type="region of interest" description="C-terminal hotdog fold" evidence="6">
    <location>
        <begin position="1075"/>
        <end position="1211"/>
    </location>
</feature>
<dbReference type="Pfam" id="PF16197">
    <property type="entry name" value="KAsynt_C_assoc"/>
    <property type="match status" value="1"/>
</dbReference>
<dbReference type="Gene3D" id="3.40.47.10">
    <property type="match status" value="1"/>
</dbReference>
<organism evidence="11">
    <name type="scientific">Micromonospora griseorubida</name>
    <dbReference type="NCBI Taxonomy" id="28040"/>
    <lineage>
        <taxon>Bacteria</taxon>
        <taxon>Bacillati</taxon>
        <taxon>Actinomycetota</taxon>
        <taxon>Actinomycetes</taxon>
        <taxon>Micromonosporales</taxon>
        <taxon>Micromonosporaceae</taxon>
        <taxon>Micromonospora</taxon>
    </lineage>
</organism>
<dbReference type="Pfam" id="PF21089">
    <property type="entry name" value="PKS_DH_N"/>
    <property type="match status" value="1"/>
</dbReference>
<evidence type="ECO:0000256" key="2">
    <source>
        <dbReference type="ARBA" id="ARBA00022553"/>
    </source>
</evidence>
<feature type="active site" description="Proton acceptor; for dehydratase activity" evidence="6">
    <location>
        <position position="971"/>
    </location>
</feature>
<dbReference type="InterPro" id="IPR049900">
    <property type="entry name" value="PKS_mFAS_DH"/>
</dbReference>
<dbReference type="SMART" id="SM00826">
    <property type="entry name" value="PKS_DH"/>
    <property type="match status" value="1"/>
</dbReference>
<dbReference type="SUPFAM" id="SSF52151">
    <property type="entry name" value="FabD/lysophospholipase-like"/>
    <property type="match status" value="1"/>
</dbReference>
<dbReference type="PANTHER" id="PTHR43775:SF51">
    <property type="entry name" value="INACTIVE PHENOLPHTHIOCEROL SYNTHESIS POLYKETIDE SYNTHASE TYPE I PKS1-RELATED"/>
    <property type="match status" value="1"/>
</dbReference>
<gene>
    <name evidence="11" type="primary">mycAII</name>
</gene>
<proteinExistence type="predicted"/>
<dbReference type="SMART" id="SM01294">
    <property type="entry name" value="PKS_PP_betabranch"/>
    <property type="match status" value="1"/>
</dbReference>
<dbReference type="InterPro" id="IPR020807">
    <property type="entry name" value="PKS_DH"/>
</dbReference>
<dbReference type="GO" id="GO:0004312">
    <property type="term" value="F:fatty acid synthase activity"/>
    <property type="evidence" value="ECO:0007669"/>
    <property type="project" value="TreeGrafter"/>
</dbReference>
<dbReference type="SMART" id="SM00822">
    <property type="entry name" value="PKS_KR"/>
    <property type="match status" value="1"/>
</dbReference>
<dbReference type="InterPro" id="IPR014043">
    <property type="entry name" value="Acyl_transferase_dom"/>
</dbReference>
<sequence>MTATANRMREYLQRMTVELHGARQRLRHLEQQAREPIAIVGMSCRLPGGVSTPEQLWHLVDSGTDAISPFPTDRGWDLAALYDPDPNRRGTVYSREAGFLHDCAGFDPEFFGLSPREALAMDPQQRLLLETSWEAIEEAGIEPTSVRGSRTGVYLGVMYHDYGERLREIPEGMEGYLVNGSAGSIASGRVAYTLGLEGPAVTVDTACSSSLVATHLAVQALRRQECDLALAGGATVLATPRMLIDFARLRGLAPDGRCKAFAEAADGTSFADGVGVVLLERLSDAVERGHRVLAVIRGTAVNQDGTTNGLTAPSGRAQQRVIQRALADADLGPDQIDAVEAHGTGTRLGDPIEAQALLATYGTSHPADRPLRLGSLKSNIGHTQAAAGVAGLMKMVLAMRHGRLPRTLHVDQPSSRVDWSAGHVSLLTDPVTWPRLPGTPRRAAVSSFGASGTNAHLVLEEEPETPVAVETRPAPETAWTVSGRSDAALRPGARLHEQVSVRGSVPVTARARALARARSPFAHRAVVLGRSEDELLDGLAALADGGGLPDRLVDRPDVDLAVERTADGKRKVCLLFTGQGSQYAGAGRQLHDSYPDFAEALDDVVAAFEPHLEQSLRDVMFAAPGTTRAMLLDRTEYTQPALFALGVALARPPRPLGGLRPHALLGHSGGELAAHVAGVFTLDDAAALVAARGRLMRQLPEGGAMVAIGASEEEIVATLAGRETRLALAAVNGPTATVVSGDEEAVLELAGIWRDRGRRTKRLNVRHAFHSPHLDAILAPFEAAAREVGYRSPTVAVVSNVTGAYAGDELATPDYWVRHVRQPVRFHDGLRSVADAGVDLFLELGPGGPLSAMAREALPDAVALPLLRRDRDEVSTTCRAVATAYVHGAGVELAALHGDGPVIADGLPTYPFQRTRFWLAEPPPAPVQPAEVGMDPAAHPLLAAATDLPDAEGTVSTGLLRVRDHPWLADHTVAGRIVLPGTALLDLASAGRARIVELTHQAPLVLPPEGAVKVRVRLGAADHAGLRTVRIDSCPTTGTSGWTRHATAVVAEPSPDPSGEPVGGDLGGAWPPVGAVPVDMTGAYEELAAGIGYGPAFHGLHGVWRRADELFAEVTLPDGLSAVGWHVAHPALLDAMLHPIAVSEHVTEAAGRLPFSWAEVRLTGGGTSTLRVRIAPAGPDSVTVTAADPDGRVVLSADQLTLRRVDPAQLASDRTDPSLHRVEWTPATTDGAAETRWSVVGGAPALRDAAPGGAYPDLFADGDDAPCVVVEIVGEGSLPQAAHQVGHRALTLVQRWLVEETGDRRLVVLTHGAVDTGHGLTDPAAAVAWGLVRAAQTEHPGRFVLVDLDDDDRSRRALSRILADDIGQVAIRSGVAHVPRLVPVTVAAADEPWDPDGTVLITGGTGALGRAVARHVVQRHGVRHLLLAGRQGREAPGVAELVETLTADGTTVEVASCDVTDRAAVERLLTAVPADRPVVAVVHAAGVLADAVVSAQDGDRLDAVLAPKVDAAVHLHDLTRDLPLARFVLFSSAAGVLGSAGQAAYASANAFLDALASWRRSRGLPAVSLAWGPWESGMAATLDQRSVARLRIAESCPCARRRRSTSSTWPCALAGRTPSCYPCDSTRPTVGPLRRARPGPCPTRSGAGTPPASPPGGGSGRPRFGLVERLAHAPRSERLSTLQKLVRAETAGVLGHPDAGEQLDQNFHALGFDSLTAIEFRNRLNQATGVRLPATLIFDYPTLAALAEHLESELPRAPEPGVTDVAGVLDVLDAVRRNLATSLTDGESRARVAESLRTLLADLAEPAAVPGDETRDAGSVRDRLRSASDDELFQLLDSDFRTH</sequence>
<dbReference type="InterPro" id="IPR020806">
    <property type="entry name" value="PKS_PP-bd"/>
</dbReference>
<dbReference type="InterPro" id="IPR016039">
    <property type="entry name" value="Thiolase-like"/>
</dbReference>
<keyword evidence="3" id="KW-0808">Transferase</keyword>
<keyword evidence="5" id="KW-0012">Acyltransferase</keyword>
<dbReference type="Pfam" id="PF08659">
    <property type="entry name" value="KR"/>
    <property type="match status" value="1"/>
</dbReference>
<dbReference type="Gene3D" id="3.40.50.720">
    <property type="entry name" value="NAD(P)-binding Rossmann-like Domain"/>
    <property type="match status" value="1"/>
</dbReference>
<protein>
    <submittedName>
        <fullName evidence="11">Protomycinolide IV synthase 2</fullName>
    </submittedName>
</protein>
<name>Q83WE9_MICGR</name>
<dbReference type="BioCyc" id="MetaCyc:MONOMER-18360"/>
<dbReference type="PROSITE" id="PS50075">
    <property type="entry name" value="CARRIER"/>
    <property type="match status" value="1"/>
</dbReference>
<dbReference type="GO" id="GO:0006633">
    <property type="term" value="P:fatty acid biosynthetic process"/>
    <property type="evidence" value="ECO:0007669"/>
    <property type="project" value="TreeGrafter"/>
</dbReference>
<keyword evidence="2" id="KW-0597">Phosphoprotein</keyword>
<dbReference type="InterPro" id="IPR042104">
    <property type="entry name" value="PKS_dehydratase_sf"/>
</dbReference>
<evidence type="ECO:0000259" key="9">
    <source>
        <dbReference type="PROSITE" id="PS52004"/>
    </source>
</evidence>
<dbReference type="SUPFAM" id="SSF47336">
    <property type="entry name" value="ACP-like"/>
    <property type="match status" value="1"/>
</dbReference>
<feature type="active site" description="Proton donor; for dehydratase activity" evidence="6">
    <location>
        <position position="1134"/>
    </location>
</feature>
<evidence type="ECO:0000259" key="10">
    <source>
        <dbReference type="PROSITE" id="PS52019"/>
    </source>
</evidence>
<dbReference type="SUPFAM" id="SSF53901">
    <property type="entry name" value="Thiolase-like"/>
    <property type="match status" value="1"/>
</dbReference>
<dbReference type="SMART" id="SM00823">
    <property type="entry name" value="PKS_PP"/>
    <property type="match status" value="1"/>
</dbReference>
<dbReference type="InterPro" id="IPR001227">
    <property type="entry name" value="Ac_transferase_dom_sf"/>
</dbReference>
<feature type="domain" description="Ketosynthase family 3 (KS3)" evidence="9">
    <location>
        <begin position="34"/>
        <end position="461"/>
    </location>
</feature>
<dbReference type="InterPro" id="IPR036291">
    <property type="entry name" value="NAD(P)-bd_dom_sf"/>
</dbReference>
<dbReference type="InterPro" id="IPR009081">
    <property type="entry name" value="PP-bd_ACP"/>
</dbReference>
<dbReference type="InterPro" id="IPR013968">
    <property type="entry name" value="PKS_KR"/>
</dbReference>
<dbReference type="KEGG" id="ag:BAC57029"/>